<reference evidence="1 2" key="1">
    <citation type="submission" date="2020-05" db="EMBL/GenBank/DDBJ databases">
        <authorList>
            <person name="Zhang R."/>
        </authorList>
    </citation>
    <scope>NUCLEOTIDE SEQUENCE [LARGE SCALE GENOMIC DNA]</scope>
    <source>
        <strain evidence="1 2">DSM 28986</strain>
    </source>
</reference>
<accession>A0A7K4FM78</accession>
<proteinExistence type="predicted"/>
<gene>
    <name evidence="1" type="ORF">HLB00_03510</name>
</gene>
<dbReference type="EMBL" id="JABGBP010000112">
    <property type="protein sequence ID" value="NOL59901.1"/>
    <property type="molecule type" value="Genomic_DNA"/>
</dbReference>
<dbReference type="AlphaFoldDB" id="A0A7K4FM78"/>
<name>A0A7K4FM78_9ARCH</name>
<dbReference type="RefSeq" id="WP_009887391.1">
    <property type="nucleotide sequence ID" value="NZ_JABGBP010000112.1"/>
</dbReference>
<evidence type="ECO:0000313" key="2">
    <source>
        <dbReference type="Proteomes" id="UP000546917"/>
    </source>
</evidence>
<evidence type="ECO:0000313" key="1">
    <source>
        <dbReference type="EMBL" id="NOL59901.1"/>
    </source>
</evidence>
<sequence length="79" mass="9045">MNVDDQREVICGGDPDNYLKAYLKGLYFDLDDGQEIKVIFSSEKFPFNNEKFSEMVKAAKLTLLNYSGTEDTKTLIIKK</sequence>
<organism evidence="1 2">
    <name type="scientific">Ferroplasma acidiphilum</name>
    <dbReference type="NCBI Taxonomy" id="74969"/>
    <lineage>
        <taxon>Archaea</taxon>
        <taxon>Methanobacteriati</taxon>
        <taxon>Thermoplasmatota</taxon>
        <taxon>Thermoplasmata</taxon>
        <taxon>Thermoplasmatales</taxon>
        <taxon>Ferroplasmaceae</taxon>
        <taxon>Ferroplasma</taxon>
    </lineage>
</organism>
<comment type="caution">
    <text evidence="1">The sequence shown here is derived from an EMBL/GenBank/DDBJ whole genome shotgun (WGS) entry which is preliminary data.</text>
</comment>
<dbReference type="Proteomes" id="UP000546917">
    <property type="component" value="Unassembled WGS sequence"/>
</dbReference>
<dbReference type="GeneID" id="16025537"/>
<protein>
    <submittedName>
        <fullName evidence="1">Uncharacterized protein</fullName>
    </submittedName>
</protein>